<evidence type="ECO:0000256" key="5">
    <source>
        <dbReference type="RuleBase" id="RU004355"/>
    </source>
</evidence>
<gene>
    <name evidence="8" type="ORF">CLV31_12115</name>
</gene>
<dbReference type="GO" id="GO:0003676">
    <property type="term" value="F:nucleic acid binding"/>
    <property type="evidence" value="ECO:0007669"/>
    <property type="project" value="InterPro"/>
</dbReference>
<evidence type="ECO:0000256" key="2">
    <source>
        <dbReference type="ARBA" id="ARBA00022722"/>
    </source>
</evidence>
<evidence type="ECO:0000259" key="6">
    <source>
        <dbReference type="Pfam" id="PF02601"/>
    </source>
</evidence>
<keyword evidence="4 5" id="KW-0269">Exonuclease</keyword>
<evidence type="ECO:0000313" key="8">
    <source>
        <dbReference type="EMBL" id="PZV77143.1"/>
    </source>
</evidence>
<dbReference type="OrthoDB" id="9802795at2"/>
<evidence type="ECO:0000259" key="7">
    <source>
        <dbReference type="Pfam" id="PF13742"/>
    </source>
</evidence>
<reference evidence="8 9" key="1">
    <citation type="submission" date="2018-06" db="EMBL/GenBank/DDBJ databases">
        <title>Genomic Encyclopedia of Archaeal and Bacterial Type Strains, Phase II (KMG-II): from individual species to whole genera.</title>
        <authorList>
            <person name="Goeker M."/>
        </authorList>
    </citation>
    <scope>NUCLEOTIDE SEQUENCE [LARGE SCALE GENOMIC DNA]</scope>
    <source>
        <strain evidence="8 9">T4</strain>
    </source>
</reference>
<dbReference type="EMBL" id="QKTX01000021">
    <property type="protein sequence ID" value="PZV77143.1"/>
    <property type="molecule type" value="Genomic_DNA"/>
</dbReference>
<feature type="domain" description="OB-fold nucleic acid binding" evidence="7">
    <location>
        <begin position="4"/>
        <end position="110"/>
    </location>
</feature>
<evidence type="ECO:0000256" key="1">
    <source>
        <dbReference type="ARBA" id="ARBA00022490"/>
    </source>
</evidence>
<keyword evidence="1" id="KW-0963">Cytoplasm</keyword>
<evidence type="ECO:0000256" key="3">
    <source>
        <dbReference type="ARBA" id="ARBA00022801"/>
    </source>
</evidence>
<dbReference type="PANTHER" id="PTHR30008:SF0">
    <property type="entry name" value="EXODEOXYRIBONUCLEASE 7 LARGE SUBUNIT"/>
    <property type="match status" value="1"/>
</dbReference>
<keyword evidence="3 5" id="KW-0378">Hydrolase</keyword>
<comment type="caution">
    <text evidence="8">The sequence shown here is derived from an EMBL/GenBank/DDBJ whole genome shotgun (WGS) entry which is preliminary data.</text>
</comment>
<name>A0A326RS58_9BACT</name>
<proteinExistence type="inferred from homology"/>
<dbReference type="InterPro" id="IPR020579">
    <property type="entry name" value="Exonuc_VII_lsu_C"/>
</dbReference>
<dbReference type="NCBIfam" id="TIGR00237">
    <property type="entry name" value="xseA"/>
    <property type="match status" value="1"/>
</dbReference>
<comment type="subcellular location">
    <subcellularLocation>
        <location evidence="5">Cytoplasm</location>
    </subcellularLocation>
</comment>
<keyword evidence="2 5" id="KW-0540">Nuclease</keyword>
<dbReference type="CDD" id="cd04489">
    <property type="entry name" value="ExoVII_LU_OBF"/>
    <property type="match status" value="1"/>
</dbReference>
<dbReference type="GO" id="GO:0008855">
    <property type="term" value="F:exodeoxyribonuclease VII activity"/>
    <property type="evidence" value="ECO:0007669"/>
    <property type="project" value="UniProtKB-UniRule"/>
</dbReference>
<dbReference type="InterPro" id="IPR025824">
    <property type="entry name" value="OB-fold_nuc-bd_dom"/>
</dbReference>
<accession>A0A326RS58</accession>
<dbReference type="Proteomes" id="UP000248917">
    <property type="component" value="Unassembled WGS sequence"/>
</dbReference>
<evidence type="ECO:0000256" key="4">
    <source>
        <dbReference type="ARBA" id="ARBA00022839"/>
    </source>
</evidence>
<comment type="similarity">
    <text evidence="5">Belongs to the XseA family.</text>
</comment>
<dbReference type="InterPro" id="IPR003753">
    <property type="entry name" value="Exonuc_VII_L"/>
</dbReference>
<organism evidence="8 9">
    <name type="scientific">Algoriphagus aquaeductus</name>
    <dbReference type="NCBI Taxonomy" id="475299"/>
    <lineage>
        <taxon>Bacteria</taxon>
        <taxon>Pseudomonadati</taxon>
        <taxon>Bacteroidota</taxon>
        <taxon>Cytophagia</taxon>
        <taxon>Cytophagales</taxon>
        <taxon>Cyclobacteriaceae</taxon>
        <taxon>Algoriphagus</taxon>
    </lineage>
</organism>
<dbReference type="RefSeq" id="WP_111394829.1">
    <property type="nucleotide sequence ID" value="NZ_QKTX01000021.1"/>
</dbReference>
<dbReference type="GO" id="GO:0006308">
    <property type="term" value="P:DNA catabolic process"/>
    <property type="evidence" value="ECO:0007669"/>
    <property type="project" value="UniProtKB-UniRule"/>
</dbReference>
<sequence length="435" mass="49078">MNPLSISQLTEQIRLTLESHLQPVYWVIGELADFRQAPQGHVYFELVEKQGNQVLAKIKANLWQFNYRSVAAKFESVTGSTLKNGMKVLAQVAVNYHPVYGLSVNVKDIDPSFSLGERARLRQETIDRLTKEGLIRLNARFSLPPVIQKIAVISSATAAGYGDFVNQLENNPYGYQLSHQLFNSLMQGNEAVSSLISAFEQVELQLEKGKFEAVILIRGGGAQLDLDCFDDYRLGAKIANFPIPVFTGIGHERDETVADLVAHSRLKTPTAVAEFLLSGFREFEENLSLILQRLDRTTRSKLKEEEGKIQQLSLRTKSLAGNRLGLENERVKTFAKRTEQAAKNLIRQEWIALESHEKNLKKGIDHFLKLQVDRLNHVETLIHQMDPMLLIKKGYTRTEAKGKPVHLVDLSPGDQLTTYTIDQKISSTITQIEEK</sequence>
<dbReference type="GO" id="GO:0009318">
    <property type="term" value="C:exodeoxyribonuclease VII complex"/>
    <property type="evidence" value="ECO:0007669"/>
    <property type="project" value="UniProtKB-UniRule"/>
</dbReference>
<dbReference type="PANTHER" id="PTHR30008">
    <property type="entry name" value="EXODEOXYRIBONUCLEASE 7 LARGE SUBUNIT"/>
    <property type="match status" value="1"/>
</dbReference>
<keyword evidence="9" id="KW-1185">Reference proteome</keyword>
<dbReference type="Pfam" id="PF02601">
    <property type="entry name" value="Exonuc_VII_L"/>
    <property type="match status" value="1"/>
</dbReference>
<dbReference type="Pfam" id="PF13742">
    <property type="entry name" value="tRNA_anti_2"/>
    <property type="match status" value="1"/>
</dbReference>
<dbReference type="GO" id="GO:0005737">
    <property type="term" value="C:cytoplasm"/>
    <property type="evidence" value="ECO:0007669"/>
    <property type="project" value="UniProtKB-SubCell"/>
</dbReference>
<dbReference type="AlphaFoldDB" id="A0A326RS58"/>
<dbReference type="EC" id="3.1.11.6" evidence="5"/>
<feature type="domain" description="Exonuclease VII large subunit C-terminal" evidence="6">
    <location>
        <begin position="138"/>
        <end position="427"/>
    </location>
</feature>
<comment type="catalytic activity">
    <reaction evidence="5">
        <text>Exonucleolytic cleavage in either 5'- to 3'- or 3'- to 5'-direction to yield nucleoside 5'-phosphates.</text>
        <dbReference type="EC" id="3.1.11.6"/>
    </reaction>
</comment>
<protein>
    <recommendedName>
        <fullName evidence="5">Exodeoxyribonuclease 7 large subunit</fullName>
        <ecNumber evidence="5">3.1.11.6</ecNumber>
    </recommendedName>
</protein>
<evidence type="ECO:0000313" key="9">
    <source>
        <dbReference type="Proteomes" id="UP000248917"/>
    </source>
</evidence>